<gene>
    <name evidence="10" type="ORF">AXK11_00175</name>
</gene>
<evidence type="ECO:0000313" key="10">
    <source>
        <dbReference type="EMBL" id="KXU37689.1"/>
    </source>
</evidence>
<dbReference type="GO" id="GO:0005576">
    <property type="term" value="C:extracellular region"/>
    <property type="evidence" value="ECO:0007669"/>
    <property type="project" value="UniProtKB-SubCell"/>
</dbReference>
<keyword evidence="5" id="KW-0732">Signal</keyword>
<dbReference type="PROSITE" id="PS51208">
    <property type="entry name" value="AUTOTRANSPORTER"/>
    <property type="match status" value="1"/>
</dbReference>
<evidence type="ECO:0000313" key="11">
    <source>
        <dbReference type="Proteomes" id="UP000070058"/>
    </source>
</evidence>
<keyword evidence="4" id="KW-0964">Secreted</keyword>
<feature type="domain" description="Autotransporter" evidence="9">
    <location>
        <begin position="1253"/>
        <end position="1535"/>
    </location>
</feature>
<dbReference type="InterPro" id="IPR003368">
    <property type="entry name" value="POMP_repeat"/>
</dbReference>
<feature type="compositionally biased region" description="Polar residues" evidence="8">
    <location>
        <begin position="21"/>
        <end position="33"/>
    </location>
</feature>
<dbReference type="Pfam" id="PF03797">
    <property type="entry name" value="Autotransporter"/>
    <property type="match status" value="1"/>
</dbReference>
<dbReference type="SMART" id="SM00710">
    <property type="entry name" value="PbH1"/>
    <property type="match status" value="13"/>
</dbReference>
<evidence type="ECO:0000256" key="5">
    <source>
        <dbReference type="ARBA" id="ARBA00022729"/>
    </source>
</evidence>
<evidence type="ECO:0000256" key="7">
    <source>
        <dbReference type="ARBA" id="ARBA00023237"/>
    </source>
</evidence>
<evidence type="ECO:0000259" key="9">
    <source>
        <dbReference type="PROSITE" id="PS51208"/>
    </source>
</evidence>
<evidence type="ECO:0000256" key="6">
    <source>
        <dbReference type="ARBA" id="ARBA00023136"/>
    </source>
</evidence>
<organism evidence="10 11">
    <name type="scientific">Cephaloticoccus primus</name>
    <dbReference type="NCBI Taxonomy" id="1548207"/>
    <lineage>
        <taxon>Bacteria</taxon>
        <taxon>Pseudomonadati</taxon>
        <taxon>Verrucomicrobiota</taxon>
        <taxon>Opitutia</taxon>
        <taxon>Opitutales</taxon>
        <taxon>Opitutaceae</taxon>
        <taxon>Cephaloticoccus</taxon>
    </lineage>
</organism>
<keyword evidence="11" id="KW-1185">Reference proteome</keyword>
<evidence type="ECO:0000256" key="1">
    <source>
        <dbReference type="ARBA" id="ARBA00004196"/>
    </source>
</evidence>
<dbReference type="GO" id="GO:0009279">
    <property type="term" value="C:cell outer membrane"/>
    <property type="evidence" value="ECO:0007669"/>
    <property type="project" value="UniProtKB-SubCell"/>
</dbReference>
<evidence type="ECO:0000256" key="4">
    <source>
        <dbReference type="ARBA" id="ARBA00022525"/>
    </source>
</evidence>
<dbReference type="SMART" id="SM00869">
    <property type="entry name" value="Autotransporter"/>
    <property type="match status" value="1"/>
</dbReference>
<sequence>MVADFINPLPKTHNEIIPPSDMTNKSKGRSNATINNQGAQSLGLFRKSAFALAIAGALSGTAFAAPQDAATEADYNAHVADVAVETVTVTAPITFTGDAAATALTTGDFTLQGAASLNQPALIGALSTNPALAVASGTDVALIKNLHFTQFTAATGNGAAVNVADNVADIDGVRFSNNEATAGSGGAVFIGGDLTGSLANGTFTQNKAGAAGGAVRIDGDVKGNISGSTFQGNDAGTNGGALSIGGDVEADITGSSFVANVSGAQGGAIDVNGTFGNATTAANISGSTFQGNTAATGAGAVRFGGLVTGDITGSTFQGNIATTGDAGAVLAAAGFKGNIDSTTFDGNRAIAGDAGAVSVVGDFEGNIANGSTFKSNTAALNAGAVLVSQDFKGDIAGSSFESNNAAVHAGAVLVGRDFEGKISSDFSNNIAGVNAGAVLVGRDFKGNIEGSNFDTNRATNGAGGAVSVGNDFGVNSATGRSNIKDSSFTGNRAGTDAGAVGVTQDFFGDIDNATFENNRALLGDGGAVAIGRDFGAAGTTGQKSNIRNKSSFTKNQAGGNGGAVAVARDFFGDINDVDFAENVANGSGGAVVVFGDYTGNIIDSRFVENKATTGQGGAVGVGGDFTGNVRGSTFSGNEAGTDAGALGVAGNFTGDIDGSTFEKNKANGTGGAVAVNGNFDGNIKGSTFDGNEAVNGSGGAVRVTGTFGTATNKVSIDDSTFSNNKAGTNAGAVFFNGAIFADIKNSTFENNSATNGGAIQHQQNFNGAIQGSAFIGNKAANHGGALNGAQLVASPDISGSTFIGNQVGGAAGNFGRGGAVVLNANTNKSALKLTDNTFLNNKAITDTADVRNGVGGAIYHNSRADGTLTIESSGDSRTLFYGNTNNPANGGVVENAIHFANRDAAGNDYTVTVDVTGAGDLLLLDGVSSQAAGTAAWGDVTVNVNKAAASDGDFYLGGRSNLNDDSTWTIDGGSLLLTDVDYGSGVVGAQLNLNGATAALNVGKDATLGGNGSIKAVANGFALDGTLAPAIYENTGTKADAITNDISAADIAAIGVAKTSEYGKLTLEGDTALGANTVYEVNASLNGTDADNVTITGAGTIASGAEVAITIDPRGWTGPIDYTILSASAGLGGGQFTTLTGTGEYLFLNEELVYDSEAAPSTTHNVKLRLTRNGNMGTVGSTFNQTSTGVALQNHADANPVIGGLMGIKTAAEAQAAFDNLSGEIYSSTGTALVQNASHIRNVVNARLFESEDSDRQRGVWGNVYGYNGELKGGSNTAKVDNESFGFAVGADIPVGSSANIGLLLGYETADVEIGGGRNSKSDVDTFNIGVYSGASFGGFQVRAGLTHSIHDIDTARDINAGFISGRNNSSYDATLTQLFAELAYPVKIGESFELIPYGGLQQHWLDVDGALENGTVATLRTQDSSIDVLASDLGLRFKTASLSQSSKVFLHGGLGWKHYFDKEDGISSRRFENSVGSSADFRVRGGRLTEDLLVIDLGISAAITDSQVLGLDYKGEVSSRQKQHGGQLHWSLRF</sequence>
<dbReference type="SUPFAM" id="SSF51126">
    <property type="entry name" value="Pectin lyase-like"/>
    <property type="match status" value="2"/>
</dbReference>
<keyword evidence="7" id="KW-0998">Cell outer membrane</keyword>
<reference evidence="11" key="1">
    <citation type="submission" date="2016-02" db="EMBL/GenBank/DDBJ databases">
        <authorList>
            <person name="Sanders J.G."/>
            <person name="Lin J.Y."/>
            <person name="Wertz J.T."/>
            <person name="Russell J.A."/>
            <person name="Moreau C.S."/>
            <person name="Powell S."/>
        </authorList>
    </citation>
    <scope>NUCLEOTIDE SEQUENCE [LARGE SCALE GENOMIC DNA]</scope>
    <source>
        <strain evidence="11">CAG34</strain>
    </source>
</reference>
<dbReference type="Proteomes" id="UP000070058">
    <property type="component" value="Unassembled WGS sequence"/>
</dbReference>
<dbReference type="SUPFAM" id="SSF103515">
    <property type="entry name" value="Autotransporter"/>
    <property type="match status" value="1"/>
</dbReference>
<dbReference type="Pfam" id="PF02415">
    <property type="entry name" value="Chlam_PMP"/>
    <property type="match status" value="1"/>
</dbReference>
<name>A0A139SSZ4_9BACT</name>
<evidence type="ECO:0000256" key="3">
    <source>
        <dbReference type="ARBA" id="ARBA00004613"/>
    </source>
</evidence>
<comment type="subcellular location">
    <subcellularLocation>
        <location evidence="1">Cell envelope</location>
    </subcellularLocation>
    <subcellularLocation>
        <location evidence="2">Cell outer membrane</location>
    </subcellularLocation>
    <subcellularLocation>
        <location evidence="3">Secreted</location>
    </subcellularLocation>
</comment>
<dbReference type="InterPro" id="IPR036709">
    <property type="entry name" value="Autotransporte_beta_dom_sf"/>
</dbReference>
<comment type="caution">
    <text evidence="10">The sequence shown here is derived from an EMBL/GenBank/DDBJ whole genome shotgun (WGS) entry which is preliminary data.</text>
</comment>
<dbReference type="InterPro" id="IPR005546">
    <property type="entry name" value="Autotransporte_beta"/>
</dbReference>
<dbReference type="InterPro" id="IPR011050">
    <property type="entry name" value="Pectin_lyase_fold/virulence"/>
</dbReference>
<protein>
    <recommendedName>
        <fullName evidence="9">Autotransporter domain-containing protein</fullName>
    </recommendedName>
</protein>
<dbReference type="STRING" id="1548207.AXK11_00175"/>
<accession>A0A139SSZ4</accession>
<dbReference type="Gene3D" id="2.40.128.130">
    <property type="entry name" value="Autotransporter beta-domain"/>
    <property type="match status" value="1"/>
</dbReference>
<evidence type="ECO:0000256" key="8">
    <source>
        <dbReference type="SAM" id="MobiDB-lite"/>
    </source>
</evidence>
<feature type="region of interest" description="Disordered" evidence="8">
    <location>
        <begin position="1"/>
        <end position="33"/>
    </location>
</feature>
<dbReference type="EMBL" id="LSZQ01000012">
    <property type="protein sequence ID" value="KXU37689.1"/>
    <property type="molecule type" value="Genomic_DNA"/>
</dbReference>
<proteinExistence type="predicted"/>
<keyword evidence="6" id="KW-0472">Membrane</keyword>
<dbReference type="InterPro" id="IPR006626">
    <property type="entry name" value="PbH1"/>
</dbReference>
<evidence type="ECO:0000256" key="2">
    <source>
        <dbReference type="ARBA" id="ARBA00004442"/>
    </source>
</evidence>